<evidence type="ECO:0000256" key="6">
    <source>
        <dbReference type="SAM" id="Phobius"/>
    </source>
</evidence>
<comment type="caution">
    <text evidence="8">The sequence shown here is derived from an EMBL/GenBank/DDBJ whole genome shotgun (WGS) entry which is preliminary data.</text>
</comment>
<dbReference type="PANTHER" id="PTHR33406">
    <property type="entry name" value="MEMBRANE PROTEIN MJ1562-RELATED"/>
    <property type="match status" value="1"/>
</dbReference>
<dbReference type="Gene3D" id="1.20.1640.10">
    <property type="entry name" value="Multidrug efflux transporter AcrB transmembrane domain"/>
    <property type="match status" value="2"/>
</dbReference>
<keyword evidence="4 6" id="KW-1133">Transmembrane helix</keyword>
<keyword evidence="2" id="KW-1003">Cell membrane</keyword>
<feature type="transmembrane region" description="Helical" evidence="6">
    <location>
        <begin position="664"/>
        <end position="688"/>
    </location>
</feature>
<organism evidence="8 9">
    <name type="scientific">Macrococcoides bohemicum</name>
    <dbReference type="NCBI Taxonomy" id="1903056"/>
    <lineage>
        <taxon>Bacteria</taxon>
        <taxon>Bacillati</taxon>
        <taxon>Bacillota</taxon>
        <taxon>Bacilli</taxon>
        <taxon>Bacillales</taxon>
        <taxon>Staphylococcaceae</taxon>
        <taxon>Macrococcoides</taxon>
    </lineage>
</organism>
<feature type="transmembrane region" description="Helical" evidence="6">
    <location>
        <begin position="587"/>
        <end position="611"/>
    </location>
</feature>
<protein>
    <submittedName>
        <fullName evidence="8">MMPL family transporter</fullName>
    </submittedName>
</protein>
<dbReference type="InterPro" id="IPR004869">
    <property type="entry name" value="MMPL_dom"/>
</dbReference>
<feature type="transmembrane region" description="Helical" evidence="6">
    <location>
        <begin position="208"/>
        <end position="226"/>
    </location>
</feature>
<dbReference type="SUPFAM" id="SSF82866">
    <property type="entry name" value="Multidrug efflux transporter AcrB transmembrane domain"/>
    <property type="match status" value="2"/>
</dbReference>
<feature type="transmembrane region" description="Helical" evidence="6">
    <location>
        <begin position="17"/>
        <end position="36"/>
    </location>
</feature>
<evidence type="ECO:0000259" key="7">
    <source>
        <dbReference type="PROSITE" id="PS50156"/>
    </source>
</evidence>
<dbReference type="InterPro" id="IPR000731">
    <property type="entry name" value="SSD"/>
</dbReference>
<evidence type="ECO:0000313" key="8">
    <source>
        <dbReference type="EMBL" id="RAK49317.1"/>
    </source>
</evidence>
<feature type="transmembrane region" description="Helical" evidence="6">
    <location>
        <begin position="519"/>
        <end position="539"/>
    </location>
</feature>
<sequence length="803" mass="88277">MANFLNKLGRFMATHKLAGVFIWVLIIASILTPIAIDPPTFSNEIKMDGIKSLDTNEKIEDKYGIDGSKATIRIVLKSNEDGEITNKNNVTAVTKMLEDIKKNDKHVDKVSNPYEMKLINKDQSATYADVTFDTEPINLNKKSIDKVKDEVKELKEDTTLQIELTGSGMNAIDELGVTSEVIGISVAFIILMITFASLIAAGMPIISALIGLISSVGIIGLLTHIFEIPNITMTLAVMIGLALGIDYALFILYRYREIKKHERDHVKAIGLALGTAGGAVVFAGITVMIAVCGLSLVGIKFLSVMGLASALSVLFAVLTSLTLVPTLISVFHKQIEPKAIVTKEKNYDNFWSKFVLGKPWIAALLGLVFLGGLIIPVNDMRLGIPDDGMKSEDSTQRKAYQIISDEFGEGYNGVIPMLIKTTADKDDPKALQSNVKQVINDINNMDHVDVVSPPQMTKDNNYALITIVPEKGPNAKSTNELAKDLRDYNKDAKDKFDYQTEISGLTVINIDMSKKLNDAIPLFAGVIICLAFVLLMIVFRSLLIPLIAVTGFLLSLLATLGFTTLVMQQGVMSELFGIDANGPLLAFLPVITIGLLFGLAMDYEVFLMSRVHEEYSKTKNNLHSLKVGIKESGPVIVAAALIMFSVFISFVFQDDVMIKSMGIALAFGVLFDAFIVRLMIVPALTLLFGKASWYLPKWLDRILPVVDIEGHNLMHDEVEMQQTTSNVSTIYTPSQKAMTADIKDTNKHSINETQLEATVHTNKATTKEIEVDKLSQSELLALLKQQSNNIKDLNTLIEKYMNN</sequence>
<reference evidence="8 9" key="1">
    <citation type="journal article" date="2018" name="Front. Microbiol.">
        <title>Description and Comparative Genomics of Macrococcus caseolyticus subsp. hominis subsp. nov., Macrococcus goetzii sp. nov., Macrococcus epidermidis sp. nov., and Macrococcus bohemicus sp. nov., Novel Macrococci From Human Clinical Material With Virulence Potential and Suspected Uptake of Foreign DNA by Natural Transformation.</title>
        <authorList>
            <person name="Maslanova I."/>
            <person name="Wertheimer Z."/>
            <person name="Sedlacek I."/>
            <person name="Svec P."/>
            <person name="Indrakova A."/>
            <person name="Kovarovic V."/>
            <person name="Schumann P."/>
            <person name="Sproer C."/>
            <person name="Kralova S."/>
            <person name="Sedo O."/>
            <person name="Kristofova L."/>
            <person name="Vrbovska V."/>
            <person name="Fuzik T."/>
            <person name="Petras P."/>
            <person name="Zdrahal Z."/>
            <person name="Ruzickova V."/>
            <person name="Doskar J."/>
            <person name="Pantucek R."/>
        </authorList>
    </citation>
    <scope>NUCLEOTIDE SEQUENCE [LARGE SCALE GENOMIC DNA]</scope>
    <source>
        <strain evidence="8 9">03/115</strain>
    </source>
</reference>
<feature type="transmembrane region" description="Helical" evidence="6">
    <location>
        <begin position="232"/>
        <end position="253"/>
    </location>
</feature>
<evidence type="ECO:0000256" key="4">
    <source>
        <dbReference type="ARBA" id="ARBA00022989"/>
    </source>
</evidence>
<evidence type="ECO:0000313" key="9">
    <source>
        <dbReference type="Proteomes" id="UP000249579"/>
    </source>
</evidence>
<evidence type="ECO:0000256" key="1">
    <source>
        <dbReference type="ARBA" id="ARBA00004651"/>
    </source>
</evidence>
<evidence type="ECO:0000256" key="2">
    <source>
        <dbReference type="ARBA" id="ARBA00022475"/>
    </source>
</evidence>
<feature type="transmembrane region" description="Helical" evidence="6">
    <location>
        <begin position="546"/>
        <end position="567"/>
    </location>
</feature>
<accession>A0A328A4M9</accession>
<dbReference type="EMBL" id="PZJG01000003">
    <property type="protein sequence ID" value="RAK49317.1"/>
    <property type="molecule type" value="Genomic_DNA"/>
</dbReference>
<feature type="transmembrane region" description="Helical" evidence="6">
    <location>
        <begin position="273"/>
        <end position="299"/>
    </location>
</feature>
<feature type="transmembrane region" description="Helical" evidence="6">
    <location>
        <begin position="305"/>
        <end position="328"/>
    </location>
</feature>
<comment type="subcellular location">
    <subcellularLocation>
        <location evidence="1">Cell membrane</location>
        <topology evidence="1">Multi-pass membrane protein</topology>
    </subcellularLocation>
</comment>
<evidence type="ECO:0000256" key="5">
    <source>
        <dbReference type="ARBA" id="ARBA00023136"/>
    </source>
</evidence>
<keyword evidence="3 6" id="KW-0812">Transmembrane</keyword>
<dbReference type="GO" id="GO:0005886">
    <property type="term" value="C:plasma membrane"/>
    <property type="evidence" value="ECO:0007669"/>
    <property type="project" value="UniProtKB-SubCell"/>
</dbReference>
<feature type="transmembrane region" description="Helical" evidence="6">
    <location>
        <begin position="360"/>
        <end position="377"/>
    </location>
</feature>
<feature type="transmembrane region" description="Helical" evidence="6">
    <location>
        <begin position="181"/>
        <end position="201"/>
    </location>
</feature>
<dbReference type="Pfam" id="PF03176">
    <property type="entry name" value="MMPL"/>
    <property type="match status" value="2"/>
</dbReference>
<feature type="transmembrane region" description="Helical" evidence="6">
    <location>
        <begin position="632"/>
        <end position="652"/>
    </location>
</feature>
<feature type="domain" description="SSD" evidence="7">
    <location>
        <begin position="205"/>
        <end position="330"/>
    </location>
</feature>
<evidence type="ECO:0000256" key="3">
    <source>
        <dbReference type="ARBA" id="ARBA00022692"/>
    </source>
</evidence>
<dbReference type="OrthoDB" id="7051771at2"/>
<name>A0A328A4M9_9STAP</name>
<dbReference type="Proteomes" id="UP000249579">
    <property type="component" value="Unassembled WGS sequence"/>
</dbReference>
<dbReference type="PANTHER" id="PTHR33406:SF13">
    <property type="entry name" value="MEMBRANE PROTEIN YDFJ"/>
    <property type="match status" value="1"/>
</dbReference>
<keyword evidence="5 6" id="KW-0472">Membrane</keyword>
<dbReference type="AlphaFoldDB" id="A0A328A4M9"/>
<dbReference type="InterPro" id="IPR050545">
    <property type="entry name" value="Mycobact_MmpL"/>
</dbReference>
<dbReference type="PROSITE" id="PS50156">
    <property type="entry name" value="SSD"/>
    <property type="match status" value="2"/>
</dbReference>
<dbReference type="RefSeq" id="WP_099483899.1">
    <property type="nucleotide sequence ID" value="NZ_DALZDE010000003.1"/>
</dbReference>
<gene>
    <name evidence="8" type="ORF">BHX94_05755</name>
</gene>
<feature type="domain" description="SSD" evidence="7">
    <location>
        <begin position="518"/>
        <end position="686"/>
    </location>
</feature>
<proteinExistence type="predicted"/>